<feature type="compositionally biased region" description="Polar residues" evidence="6">
    <location>
        <begin position="166"/>
        <end position="178"/>
    </location>
</feature>
<dbReference type="AlphaFoldDB" id="A0AAE1PIX9"/>
<keyword evidence="4 7" id="KW-1133">Transmembrane helix</keyword>
<feature type="transmembrane region" description="Helical" evidence="7">
    <location>
        <begin position="635"/>
        <end position="653"/>
    </location>
</feature>
<name>A0AAE1PIX9_9EUCA</name>
<protein>
    <recommendedName>
        <fullName evidence="8">Cation/H+ exchanger transmembrane domain-containing protein</fullName>
    </recommendedName>
</protein>
<evidence type="ECO:0000256" key="3">
    <source>
        <dbReference type="ARBA" id="ARBA00022692"/>
    </source>
</evidence>
<feature type="transmembrane region" description="Helical" evidence="7">
    <location>
        <begin position="491"/>
        <end position="509"/>
    </location>
</feature>
<evidence type="ECO:0000256" key="6">
    <source>
        <dbReference type="SAM" id="MobiDB-lite"/>
    </source>
</evidence>
<feature type="transmembrane region" description="Helical" evidence="7">
    <location>
        <begin position="306"/>
        <end position="336"/>
    </location>
</feature>
<evidence type="ECO:0000256" key="2">
    <source>
        <dbReference type="ARBA" id="ARBA00007367"/>
    </source>
</evidence>
<comment type="caution">
    <text evidence="9">The sequence shown here is derived from an EMBL/GenBank/DDBJ whole genome shotgun (WGS) entry which is preliminary data.</text>
</comment>
<feature type="compositionally biased region" description="Polar residues" evidence="6">
    <location>
        <begin position="72"/>
        <end position="83"/>
    </location>
</feature>
<evidence type="ECO:0000256" key="7">
    <source>
        <dbReference type="SAM" id="Phobius"/>
    </source>
</evidence>
<dbReference type="InterPro" id="IPR006153">
    <property type="entry name" value="Cation/H_exchanger_TM"/>
</dbReference>
<keyword evidence="10" id="KW-1185">Reference proteome</keyword>
<reference evidence="9" key="1">
    <citation type="submission" date="2023-11" db="EMBL/GenBank/DDBJ databases">
        <title>Genome assemblies of two species of porcelain crab, Petrolisthes cinctipes and Petrolisthes manimaculis (Anomura: Porcellanidae).</title>
        <authorList>
            <person name="Angst P."/>
        </authorList>
    </citation>
    <scope>NUCLEOTIDE SEQUENCE</scope>
    <source>
        <strain evidence="9">PB745_02</strain>
        <tissue evidence="9">Gill</tissue>
    </source>
</reference>
<dbReference type="InterPro" id="IPR038770">
    <property type="entry name" value="Na+/solute_symporter_sf"/>
</dbReference>
<feature type="transmembrane region" description="Helical" evidence="7">
    <location>
        <begin position="518"/>
        <end position="536"/>
    </location>
</feature>
<feature type="transmembrane region" description="Helical" evidence="7">
    <location>
        <begin position="413"/>
        <end position="435"/>
    </location>
</feature>
<evidence type="ECO:0000256" key="5">
    <source>
        <dbReference type="ARBA" id="ARBA00023136"/>
    </source>
</evidence>
<feature type="compositionally biased region" description="Polar residues" evidence="6">
    <location>
        <begin position="92"/>
        <end position="108"/>
    </location>
</feature>
<feature type="transmembrane region" description="Helical" evidence="7">
    <location>
        <begin position="273"/>
        <end position="294"/>
    </location>
</feature>
<dbReference type="GO" id="GO:1902600">
    <property type="term" value="P:proton transmembrane transport"/>
    <property type="evidence" value="ECO:0007669"/>
    <property type="project" value="InterPro"/>
</dbReference>
<feature type="compositionally biased region" description="Polar residues" evidence="6">
    <location>
        <begin position="32"/>
        <end position="49"/>
    </location>
</feature>
<organism evidence="9 10">
    <name type="scientific">Petrolisthes manimaculis</name>
    <dbReference type="NCBI Taxonomy" id="1843537"/>
    <lineage>
        <taxon>Eukaryota</taxon>
        <taxon>Metazoa</taxon>
        <taxon>Ecdysozoa</taxon>
        <taxon>Arthropoda</taxon>
        <taxon>Crustacea</taxon>
        <taxon>Multicrustacea</taxon>
        <taxon>Malacostraca</taxon>
        <taxon>Eumalacostraca</taxon>
        <taxon>Eucarida</taxon>
        <taxon>Decapoda</taxon>
        <taxon>Pleocyemata</taxon>
        <taxon>Anomura</taxon>
        <taxon>Galatheoidea</taxon>
        <taxon>Porcellanidae</taxon>
        <taxon>Petrolisthes</taxon>
    </lineage>
</organism>
<sequence>MDRISDSLDLLVGQDSPDSPHANVNPALQGVDSETSSGHASPTSNDQPPSTAPEPRVPPIPEAPTPEAPTADLNTSQTPTPRLNTPEMISPEPTTTHNDTVDTNCQETSEQDDEYEGSSSRVGDGGSDSFNNPPPPPQFMSHSRGASQASCEASMGRLSGRENSHSRGASTDGSLMDGYTSSIIDSRRGTYSEAGTLPIGSTIIEENGWDREADEKKLSPVESEVKYVDKFLSSCNCCKSLLGSNHQLPEHPTVPDLIRYSLTCPPHGWVGKWLLWVVMSLAAWGCLVSILGATALPGGNIFSLMVLYAAALAGAAGMGHVGLPPLLGSLVVGILLSSVPGINTVGHSVDVHWSSTLRSCALVIILIRAGLGLDPVALRKLNCVVLRLAFLPCLVETISAAVVSHFVLALPWLWSFMLGFIVAAVSPAVVVPCLLQLGEEGYGVEEGIPTLVIAAASLDDVLAITGFSVMLTLTFSKGSLYWTISKGPVEIVLGLLYGLVFGVLCWYLPHKKKKYRPIYKFIFMFVLGSLAMFGSQKVNLESSGPIGVLSLAFVAGLGWRRPENTDSEVGNYYRQVWQLIQPMLFVLIGAEIDLGTLEVSTIGWGLVTLAVCLSLRVATSFLVVAGGNFSVWERLFIAIAWLPKATVQAAIGSEALDYVRQYKGSDEDIARGLQVVTIAVMVILVTAPAGAAAIKLTAPRFLKRKTPSTASSNDPESSV</sequence>
<evidence type="ECO:0000256" key="4">
    <source>
        <dbReference type="ARBA" id="ARBA00022989"/>
    </source>
</evidence>
<dbReference type="PANTHER" id="PTHR31102">
    <property type="match status" value="1"/>
</dbReference>
<feature type="region of interest" description="Disordered" evidence="6">
    <location>
        <begin position="1"/>
        <end position="178"/>
    </location>
</feature>
<dbReference type="EMBL" id="JAWZYT010001739">
    <property type="protein sequence ID" value="KAK4309525.1"/>
    <property type="molecule type" value="Genomic_DNA"/>
</dbReference>
<feature type="transmembrane region" description="Helical" evidence="7">
    <location>
        <begin position="447"/>
        <end position="471"/>
    </location>
</feature>
<accession>A0AAE1PIX9</accession>
<dbReference type="Gene3D" id="1.20.1530.20">
    <property type="match status" value="1"/>
</dbReference>
<evidence type="ECO:0000313" key="9">
    <source>
        <dbReference type="EMBL" id="KAK4309525.1"/>
    </source>
</evidence>
<proteinExistence type="inferred from homology"/>
<keyword evidence="3 7" id="KW-0812">Transmembrane</keyword>
<feature type="compositionally biased region" description="Polar residues" evidence="6">
    <location>
        <begin position="140"/>
        <end position="151"/>
    </location>
</feature>
<feature type="transmembrane region" description="Helical" evidence="7">
    <location>
        <begin position="602"/>
        <end position="623"/>
    </location>
</feature>
<dbReference type="Proteomes" id="UP001292094">
    <property type="component" value="Unassembled WGS sequence"/>
</dbReference>
<evidence type="ECO:0000259" key="8">
    <source>
        <dbReference type="Pfam" id="PF00999"/>
    </source>
</evidence>
<evidence type="ECO:0000256" key="1">
    <source>
        <dbReference type="ARBA" id="ARBA00004141"/>
    </source>
</evidence>
<dbReference type="Pfam" id="PF00999">
    <property type="entry name" value="Na_H_Exchanger"/>
    <property type="match status" value="1"/>
</dbReference>
<dbReference type="GO" id="GO:0015297">
    <property type="term" value="F:antiporter activity"/>
    <property type="evidence" value="ECO:0007669"/>
    <property type="project" value="InterPro"/>
</dbReference>
<feature type="compositionally biased region" description="Pro residues" evidence="6">
    <location>
        <begin position="50"/>
        <end position="67"/>
    </location>
</feature>
<gene>
    <name evidence="9" type="ORF">Pmani_018852</name>
</gene>
<keyword evidence="5 7" id="KW-0472">Membrane</keyword>
<comment type="similarity">
    <text evidence="2">Belongs to the monovalent cation:proton antiporter 1 (CPA1) transporter (TC 2.A.36) family.</text>
</comment>
<dbReference type="GO" id="GO:0016020">
    <property type="term" value="C:membrane"/>
    <property type="evidence" value="ECO:0007669"/>
    <property type="project" value="UniProtKB-SubCell"/>
</dbReference>
<evidence type="ECO:0000313" key="10">
    <source>
        <dbReference type="Proteomes" id="UP001292094"/>
    </source>
</evidence>
<feature type="domain" description="Cation/H+ exchanger transmembrane" evidence="8">
    <location>
        <begin position="310"/>
        <end position="688"/>
    </location>
</feature>
<dbReference type="InterPro" id="IPR051843">
    <property type="entry name" value="CPA1_transporter"/>
</dbReference>
<feature type="transmembrane region" description="Helical" evidence="7">
    <location>
        <begin position="673"/>
        <end position="694"/>
    </location>
</feature>
<dbReference type="PANTHER" id="PTHR31102:SF1">
    <property type="entry name" value="CATION_H+ EXCHANGER DOMAIN-CONTAINING PROTEIN"/>
    <property type="match status" value="1"/>
</dbReference>
<comment type="subcellular location">
    <subcellularLocation>
        <location evidence="1">Membrane</location>
        <topology evidence="1">Multi-pass membrane protein</topology>
    </subcellularLocation>
</comment>
<feature type="transmembrane region" description="Helical" evidence="7">
    <location>
        <begin position="385"/>
        <end position="407"/>
    </location>
</feature>
<feature type="transmembrane region" description="Helical" evidence="7">
    <location>
        <begin position="356"/>
        <end position="373"/>
    </location>
</feature>